<comment type="caution">
    <text evidence="2">The sequence shown here is derived from an EMBL/GenBank/DDBJ whole genome shotgun (WGS) entry which is preliminary data.</text>
</comment>
<name>L9YBJ4_9EURY</name>
<keyword evidence="1" id="KW-0812">Transmembrane</keyword>
<evidence type="ECO:0000256" key="1">
    <source>
        <dbReference type="SAM" id="Phobius"/>
    </source>
</evidence>
<feature type="transmembrane region" description="Helical" evidence="1">
    <location>
        <begin position="48"/>
        <end position="67"/>
    </location>
</feature>
<dbReference type="Proteomes" id="UP000011632">
    <property type="component" value="Unassembled WGS sequence"/>
</dbReference>
<dbReference type="EMBL" id="AOID01000003">
    <property type="protein sequence ID" value="ELY71444.1"/>
    <property type="molecule type" value="Genomic_DNA"/>
</dbReference>
<organism evidence="2 3">
    <name type="scientific">Natrinema versiforme JCM 10478</name>
    <dbReference type="NCBI Taxonomy" id="1227496"/>
    <lineage>
        <taxon>Archaea</taxon>
        <taxon>Methanobacteriati</taxon>
        <taxon>Methanobacteriota</taxon>
        <taxon>Stenosarchaea group</taxon>
        <taxon>Halobacteria</taxon>
        <taxon>Halobacteriales</taxon>
        <taxon>Natrialbaceae</taxon>
        <taxon>Natrinema</taxon>
    </lineage>
</organism>
<sequence>MVLTNGKQYYQSMDQRRRDLLVAGGGMLALGTYAVITGQAGELETNTGVLLAAGGLGAAGAVIEYAWNRTILRVMVAAVGGGIIGVLVSSGAWFEVLGVFFSGILLARGGRYTLERWLSDSSPPAESTPSR</sequence>
<feature type="transmembrane region" description="Helical" evidence="1">
    <location>
        <begin position="20"/>
        <end position="36"/>
    </location>
</feature>
<dbReference type="PATRIC" id="fig|1227496.3.peg.148"/>
<keyword evidence="1" id="KW-1133">Transmembrane helix</keyword>
<protein>
    <submittedName>
        <fullName evidence="2">Uncharacterized protein</fullName>
    </submittedName>
</protein>
<gene>
    <name evidence="2" type="ORF">C489_00711</name>
</gene>
<keyword evidence="1" id="KW-0472">Membrane</keyword>
<dbReference type="AlphaFoldDB" id="L9YBJ4"/>
<keyword evidence="3" id="KW-1185">Reference proteome</keyword>
<accession>L9YBJ4</accession>
<evidence type="ECO:0000313" key="2">
    <source>
        <dbReference type="EMBL" id="ELY71444.1"/>
    </source>
</evidence>
<feature type="transmembrane region" description="Helical" evidence="1">
    <location>
        <begin position="74"/>
        <end position="107"/>
    </location>
</feature>
<evidence type="ECO:0000313" key="3">
    <source>
        <dbReference type="Proteomes" id="UP000011632"/>
    </source>
</evidence>
<proteinExistence type="predicted"/>
<reference evidence="2 3" key="1">
    <citation type="journal article" date="2014" name="PLoS Genet.">
        <title>Phylogenetically driven sequencing of extremely halophilic archaea reveals strategies for static and dynamic osmo-response.</title>
        <authorList>
            <person name="Becker E.A."/>
            <person name="Seitzer P.M."/>
            <person name="Tritt A."/>
            <person name="Larsen D."/>
            <person name="Krusor M."/>
            <person name="Yao A.I."/>
            <person name="Wu D."/>
            <person name="Madern D."/>
            <person name="Eisen J.A."/>
            <person name="Darling A.E."/>
            <person name="Facciotti M.T."/>
        </authorList>
    </citation>
    <scope>NUCLEOTIDE SEQUENCE [LARGE SCALE GENOMIC DNA]</scope>
    <source>
        <strain evidence="2 3">JCM 10478</strain>
    </source>
</reference>